<reference evidence="3 4" key="1">
    <citation type="submission" date="2024-04" db="EMBL/GenBank/DDBJ databases">
        <authorList>
            <consortium name="Genoscope - CEA"/>
            <person name="William W."/>
        </authorList>
    </citation>
    <scope>NUCLEOTIDE SEQUENCE [LARGE SCALE GENOMIC DNA]</scope>
</reference>
<dbReference type="InterPro" id="IPR050693">
    <property type="entry name" value="Hsp70_NEF-Inhibitors"/>
</dbReference>
<proteinExistence type="predicted"/>
<keyword evidence="1" id="KW-0677">Repeat</keyword>
<dbReference type="PANTHER" id="PTHR19316:SF18">
    <property type="entry name" value="HSP70-BINDING PROTEIN 1"/>
    <property type="match status" value="1"/>
</dbReference>
<evidence type="ECO:0000259" key="2">
    <source>
        <dbReference type="Pfam" id="PF08609"/>
    </source>
</evidence>
<dbReference type="SUPFAM" id="SSF48371">
    <property type="entry name" value="ARM repeat"/>
    <property type="match status" value="1"/>
</dbReference>
<dbReference type="Gene3D" id="1.25.10.10">
    <property type="entry name" value="Leucine-rich Repeat Variant"/>
    <property type="match status" value="1"/>
</dbReference>
<dbReference type="AlphaFoldDB" id="A0AAV2HMV9"/>
<evidence type="ECO:0000313" key="3">
    <source>
        <dbReference type="EMBL" id="CAL1534713.1"/>
    </source>
</evidence>
<dbReference type="InterPro" id="IPR013918">
    <property type="entry name" value="Nucleotide_exch_fac_Fes1"/>
</dbReference>
<dbReference type="Pfam" id="PF08609">
    <property type="entry name" value="Fes1"/>
    <property type="match status" value="1"/>
</dbReference>
<dbReference type="InterPro" id="IPR016024">
    <property type="entry name" value="ARM-type_fold"/>
</dbReference>
<dbReference type="Proteomes" id="UP001497497">
    <property type="component" value="Unassembled WGS sequence"/>
</dbReference>
<evidence type="ECO:0000256" key="1">
    <source>
        <dbReference type="ARBA" id="ARBA00022737"/>
    </source>
</evidence>
<protein>
    <recommendedName>
        <fullName evidence="2">Nucleotide exchange factor Fes1 domain-containing protein</fullName>
    </recommendedName>
</protein>
<dbReference type="GO" id="GO:0005783">
    <property type="term" value="C:endoplasmic reticulum"/>
    <property type="evidence" value="ECO:0007669"/>
    <property type="project" value="TreeGrafter"/>
</dbReference>
<gene>
    <name evidence="3" type="ORF">GSLYS_00008673001</name>
</gene>
<dbReference type="SMART" id="SM00185">
    <property type="entry name" value="ARM"/>
    <property type="match status" value="4"/>
</dbReference>
<organism evidence="3 4">
    <name type="scientific">Lymnaea stagnalis</name>
    <name type="common">Great pond snail</name>
    <name type="synonym">Helix stagnalis</name>
    <dbReference type="NCBI Taxonomy" id="6523"/>
    <lineage>
        <taxon>Eukaryota</taxon>
        <taxon>Metazoa</taxon>
        <taxon>Spiralia</taxon>
        <taxon>Lophotrochozoa</taxon>
        <taxon>Mollusca</taxon>
        <taxon>Gastropoda</taxon>
        <taxon>Heterobranchia</taxon>
        <taxon>Euthyneura</taxon>
        <taxon>Panpulmonata</taxon>
        <taxon>Hygrophila</taxon>
        <taxon>Lymnaeoidea</taxon>
        <taxon>Lymnaeidae</taxon>
        <taxon>Lymnaea</taxon>
    </lineage>
</organism>
<dbReference type="InterPro" id="IPR011989">
    <property type="entry name" value="ARM-like"/>
</dbReference>
<accession>A0AAV2HMV9</accession>
<keyword evidence="4" id="KW-1185">Reference proteome</keyword>
<name>A0AAV2HMV9_LYMST</name>
<evidence type="ECO:0000313" key="4">
    <source>
        <dbReference type="Proteomes" id="UP001497497"/>
    </source>
</evidence>
<comment type="caution">
    <text evidence="3">The sequence shown here is derived from an EMBL/GenBank/DDBJ whole genome shotgun (WGS) entry which is preliminary data.</text>
</comment>
<feature type="domain" description="Nucleotide exchange factor Fes1" evidence="2">
    <location>
        <begin position="19"/>
        <end position="109"/>
    </location>
</feature>
<dbReference type="EMBL" id="CAXITT010000180">
    <property type="protein sequence ID" value="CAL1534713.1"/>
    <property type="molecule type" value="Genomic_DNA"/>
</dbReference>
<dbReference type="InterPro" id="IPR000225">
    <property type="entry name" value="Armadillo"/>
</dbReference>
<sequence>MSNQENDVPSNIRPVKNIKGLLRFCMEATRSEDAPHPTDSEIFEPLTEERKKWLENALACMTVNPVERMMICLTAIEEAEQDTESGTEQQIRALTELQEWAEDLDIAGDFIKINGLRIVPKLLSSEVSELRWRCLELLGNLAQNNPTAQTALLTLKLLPAFLLLADTDPNPKVQIKALYAISCLVRSNTEAHTQLLAHDGLVVFVRALGNEEEKLKVKAAFLVSAICNSNPALKDNLVAIGAVEQLVSLLKEESHGSTHEHVMSALLTLVTDHTKAWEKCSSPELGVKSLLQQRIQFLEGKEQYEEEREYAQQLLKLLNSPSSQVSTHASPSNQALTILSL</sequence>
<dbReference type="GO" id="GO:0000774">
    <property type="term" value="F:adenyl-nucleotide exchange factor activity"/>
    <property type="evidence" value="ECO:0007669"/>
    <property type="project" value="TreeGrafter"/>
</dbReference>
<dbReference type="PANTHER" id="PTHR19316">
    <property type="entry name" value="PROTEIN FOLDING REGULATOR"/>
    <property type="match status" value="1"/>
</dbReference>